<dbReference type="PANTHER" id="PTHR11609:SF5">
    <property type="entry name" value="PHOSPHORIBOSYLAMINOIMIDAZOLE CARBOXYLASE"/>
    <property type="match status" value="1"/>
</dbReference>
<dbReference type="PANTHER" id="PTHR11609">
    <property type="entry name" value="PURINE BIOSYNTHESIS PROTEIN 6/7, PUR6/7"/>
    <property type="match status" value="1"/>
</dbReference>
<evidence type="ECO:0000256" key="5">
    <source>
        <dbReference type="HAMAP-Rule" id="MF_01928"/>
    </source>
</evidence>
<evidence type="ECO:0000256" key="1">
    <source>
        <dbReference type="ARBA" id="ARBA00022598"/>
    </source>
</evidence>
<dbReference type="NCBIfam" id="NF004679">
    <property type="entry name" value="PRK06019.1-5"/>
    <property type="match status" value="1"/>
</dbReference>
<evidence type="ECO:0000256" key="4">
    <source>
        <dbReference type="ARBA" id="ARBA00022840"/>
    </source>
</evidence>
<feature type="binding site" evidence="5">
    <location>
        <position position="105"/>
    </location>
    <ligand>
        <name>ATP</name>
        <dbReference type="ChEBI" id="CHEBI:30616"/>
    </ligand>
</feature>
<dbReference type="InterPro" id="IPR005875">
    <property type="entry name" value="PurK"/>
</dbReference>
<dbReference type="InterPro" id="IPR013815">
    <property type="entry name" value="ATP_grasp_subdomain_1"/>
</dbReference>
<comment type="pathway">
    <text evidence="5 6">Purine metabolism; IMP biosynthesis via de novo pathway; 5-amino-1-(5-phospho-D-ribosyl)imidazole-4-carboxylate from 5-amino-1-(5-phospho-D-ribosyl)imidazole (N5-CAIR route): step 1/2.</text>
</comment>
<dbReference type="SUPFAM" id="SSF56059">
    <property type="entry name" value="Glutathione synthetase ATP-binding domain-like"/>
    <property type="match status" value="1"/>
</dbReference>
<protein>
    <recommendedName>
        <fullName evidence="5 6">N5-carboxyaminoimidazole ribonucleotide synthase</fullName>
        <shortName evidence="5 6">N5-CAIR synthase</shortName>
        <ecNumber evidence="5 6">6.3.4.18</ecNumber>
    </recommendedName>
    <alternativeName>
        <fullName evidence="5 6">5-(carboxyamino)imidazole ribonucleotide synthetase</fullName>
    </alternativeName>
</protein>
<evidence type="ECO:0000313" key="8">
    <source>
        <dbReference type="EMBL" id="MBK1832809.1"/>
    </source>
</evidence>
<dbReference type="InterPro" id="IPR003135">
    <property type="entry name" value="ATP-grasp_carboxylate-amine"/>
</dbReference>
<dbReference type="InterPro" id="IPR011761">
    <property type="entry name" value="ATP-grasp"/>
</dbReference>
<comment type="caution">
    <text evidence="8">The sequence shown here is derived from an EMBL/GenBank/DDBJ whole genome shotgun (WGS) entry which is preliminary data.</text>
</comment>
<keyword evidence="3 5" id="KW-0658">Purine biosynthesis</keyword>
<comment type="catalytic activity">
    <reaction evidence="5 6">
        <text>5-amino-1-(5-phospho-beta-D-ribosyl)imidazole + hydrogencarbonate + ATP = 5-carboxyamino-1-(5-phospho-D-ribosyl)imidazole + ADP + phosphate + 2 H(+)</text>
        <dbReference type="Rhea" id="RHEA:19317"/>
        <dbReference type="ChEBI" id="CHEBI:15378"/>
        <dbReference type="ChEBI" id="CHEBI:17544"/>
        <dbReference type="ChEBI" id="CHEBI:30616"/>
        <dbReference type="ChEBI" id="CHEBI:43474"/>
        <dbReference type="ChEBI" id="CHEBI:58730"/>
        <dbReference type="ChEBI" id="CHEBI:137981"/>
        <dbReference type="ChEBI" id="CHEBI:456216"/>
        <dbReference type="EC" id="6.3.4.18"/>
    </reaction>
</comment>
<dbReference type="Pfam" id="PF02222">
    <property type="entry name" value="ATP-grasp"/>
    <property type="match status" value="1"/>
</dbReference>
<sequence length="373" mass="40614">MILPGGTIGILGGGQLGRMLCLEARRMGYRTVVWSGSEVAEPTVGVADEVILKPFTDAEAQAEFLAKVQVATVEFENIDHDVLRAVDAAVGLHPRPEAVAVCQNRETEKMFLQGKGIPCAPFRVITNAAELEEGIIALGGQGVLKTAAFGYDGKGQLRVREGMDWEKVWAEFDYPRAVLEKWIPFECEISVMVARGQDGSMEVYDVAENVHRQHVLDHSIVPARVEPSLAEEAREWARKLAEGLQYVGIMGVEFFVSASDGLLVNEMAPRPHNSGHHTMDACVTSQFEQQLRAITGLRLGSSRLHTPVVMLNLLGDLWRGEDLFGSLGGGENVTWHLYGKSGTQGLRKCGHANFLGEDALAKALDLKASVLGE</sequence>
<reference evidence="8" key="1">
    <citation type="submission" date="2021-01" db="EMBL/GenBank/DDBJ databases">
        <title>Modified the classification status of verrucomicrobia.</title>
        <authorList>
            <person name="Feng X."/>
        </authorList>
    </citation>
    <scope>NUCLEOTIDE SEQUENCE</scope>
    <source>
        <strain evidence="8">KCTC 12986</strain>
    </source>
</reference>
<feature type="domain" description="ATP-grasp" evidence="7">
    <location>
        <begin position="109"/>
        <end position="295"/>
    </location>
</feature>
<evidence type="ECO:0000259" key="7">
    <source>
        <dbReference type="PROSITE" id="PS50975"/>
    </source>
</evidence>
<keyword evidence="9" id="KW-1185">Reference proteome</keyword>
<dbReference type="EC" id="6.3.4.18" evidence="5 6"/>
<dbReference type="SUPFAM" id="SSF52440">
    <property type="entry name" value="PreATP-grasp domain"/>
    <property type="match status" value="1"/>
</dbReference>
<dbReference type="InterPro" id="IPR016185">
    <property type="entry name" value="PreATP-grasp_dom_sf"/>
</dbReference>
<dbReference type="InterPro" id="IPR011054">
    <property type="entry name" value="Rudment_hybrid_motif"/>
</dbReference>
<comment type="function">
    <text evidence="6">Catalyzes the ATP-dependent conversion of 5-aminoimidazole ribonucleotide (AIR) and HCO(3)- to N5-carboxyaminoimidazole ribonucleotide (N5-CAIR).</text>
</comment>
<gene>
    <name evidence="5 6" type="primary">purK</name>
    <name evidence="8" type="ORF">JIN78_01945</name>
</gene>
<comment type="function">
    <text evidence="5">Catalyzes the ATP-dependent conversion of 5-aminoimidazole ribonucleotide (AIR) and HCO(3)(-) to N5-carboxyaminoimidazole ribonucleotide (N5-CAIR).</text>
</comment>
<evidence type="ECO:0000256" key="3">
    <source>
        <dbReference type="ARBA" id="ARBA00022755"/>
    </source>
</evidence>
<dbReference type="Proteomes" id="UP000604083">
    <property type="component" value="Unassembled WGS sequence"/>
</dbReference>
<dbReference type="NCBIfam" id="NF004676">
    <property type="entry name" value="PRK06019.1-2"/>
    <property type="match status" value="1"/>
</dbReference>
<keyword evidence="1 5" id="KW-0436">Ligase</keyword>
<dbReference type="PROSITE" id="PS50975">
    <property type="entry name" value="ATP_GRASP"/>
    <property type="match status" value="1"/>
</dbReference>
<keyword evidence="4 5" id="KW-0067">ATP-binding</keyword>
<proteinExistence type="inferred from homology"/>
<dbReference type="AlphaFoldDB" id="A0A934RPN1"/>
<feature type="binding site" evidence="5">
    <location>
        <position position="188"/>
    </location>
    <ligand>
        <name>ATP</name>
        <dbReference type="ChEBI" id="CHEBI:30616"/>
    </ligand>
</feature>
<feature type="binding site" evidence="5">
    <location>
        <position position="145"/>
    </location>
    <ligand>
        <name>ATP</name>
        <dbReference type="ChEBI" id="CHEBI:30616"/>
    </ligand>
</feature>
<dbReference type="Pfam" id="PF22660">
    <property type="entry name" value="RS_preATP-grasp-like"/>
    <property type="match status" value="1"/>
</dbReference>
<feature type="binding site" evidence="5">
    <location>
        <begin position="150"/>
        <end position="156"/>
    </location>
    <ligand>
        <name>ATP</name>
        <dbReference type="ChEBI" id="CHEBI:30616"/>
    </ligand>
</feature>
<dbReference type="SUPFAM" id="SSF51246">
    <property type="entry name" value="Rudiment single hybrid motif"/>
    <property type="match status" value="1"/>
</dbReference>
<dbReference type="FunFam" id="3.30.1490.20:FF:000015">
    <property type="entry name" value="N5-carboxyaminoimidazole ribonucleotide synthase"/>
    <property type="match status" value="1"/>
</dbReference>
<organism evidence="8 9">
    <name type="scientific">Roseibacillus ishigakijimensis</name>
    <dbReference type="NCBI Taxonomy" id="454146"/>
    <lineage>
        <taxon>Bacteria</taxon>
        <taxon>Pseudomonadati</taxon>
        <taxon>Verrucomicrobiota</taxon>
        <taxon>Verrucomicrobiia</taxon>
        <taxon>Verrucomicrobiales</taxon>
        <taxon>Verrucomicrobiaceae</taxon>
        <taxon>Roseibacillus</taxon>
    </lineage>
</organism>
<evidence type="ECO:0000313" key="9">
    <source>
        <dbReference type="Proteomes" id="UP000604083"/>
    </source>
</evidence>
<dbReference type="Gene3D" id="3.40.50.20">
    <property type="match status" value="1"/>
</dbReference>
<dbReference type="Gene3D" id="3.30.1490.20">
    <property type="entry name" value="ATP-grasp fold, A domain"/>
    <property type="match status" value="1"/>
</dbReference>
<dbReference type="GO" id="GO:0005524">
    <property type="term" value="F:ATP binding"/>
    <property type="evidence" value="ECO:0007669"/>
    <property type="project" value="UniProtKB-UniRule"/>
</dbReference>
<dbReference type="Pfam" id="PF17769">
    <property type="entry name" value="PurK_C"/>
    <property type="match status" value="1"/>
</dbReference>
<dbReference type="Gene3D" id="3.30.470.20">
    <property type="entry name" value="ATP-grasp fold, B domain"/>
    <property type="match status" value="1"/>
</dbReference>
<dbReference type="GO" id="GO:0005829">
    <property type="term" value="C:cytosol"/>
    <property type="evidence" value="ECO:0007669"/>
    <property type="project" value="TreeGrafter"/>
</dbReference>
<dbReference type="GO" id="GO:0046872">
    <property type="term" value="F:metal ion binding"/>
    <property type="evidence" value="ECO:0007669"/>
    <property type="project" value="InterPro"/>
</dbReference>
<name>A0A934RPN1_9BACT</name>
<comment type="similarity">
    <text evidence="5 6">Belongs to the PurK/PurT family.</text>
</comment>
<dbReference type="GO" id="GO:0034028">
    <property type="term" value="F:5-(carboxyamino)imidazole ribonucleotide synthase activity"/>
    <property type="evidence" value="ECO:0007669"/>
    <property type="project" value="UniProtKB-UniRule"/>
</dbReference>
<comment type="subunit">
    <text evidence="5 6">Homodimer.</text>
</comment>
<dbReference type="InterPro" id="IPR040686">
    <property type="entry name" value="PurK_C"/>
</dbReference>
<evidence type="ECO:0000256" key="2">
    <source>
        <dbReference type="ARBA" id="ARBA00022741"/>
    </source>
</evidence>
<feature type="binding site" evidence="5">
    <location>
        <begin position="180"/>
        <end position="183"/>
    </location>
    <ligand>
        <name>ATP</name>
        <dbReference type="ChEBI" id="CHEBI:30616"/>
    </ligand>
</feature>
<keyword evidence="2 5" id="KW-0547">Nucleotide-binding</keyword>
<feature type="binding site" evidence="5">
    <location>
        <begin position="265"/>
        <end position="266"/>
    </location>
    <ligand>
        <name>ATP</name>
        <dbReference type="ChEBI" id="CHEBI:30616"/>
    </ligand>
</feature>
<dbReference type="EMBL" id="JAENIO010000003">
    <property type="protein sequence ID" value="MBK1832809.1"/>
    <property type="molecule type" value="Genomic_DNA"/>
</dbReference>
<dbReference type="GO" id="GO:0004638">
    <property type="term" value="F:phosphoribosylaminoimidazole carboxylase activity"/>
    <property type="evidence" value="ECO:0007669"/>
    <property type="project" value="InterPro"/>
</dbReference>
<feature type="binding site" evidence="5">
    <location>
        <position position="211"/>
    </location>
    <ligand>
        <name>ATP</name>
        <dbReference type="ChEBI" id="CHEBI:30616"/>
    </ligand>
</feature>
<accession>A0A934RPN1</accession>
<dbReference type="InterPro" id="IPR054350">
    <property type="entry name" value="PurT/PurK_preATP-grasp"/>
</dbReference>
<dbReference type="NCBIfam" id="TIGR01161">
    <property type="entry name" value="purK"/>
    <property type="match status" value="1"/>
</dbReference>
<evidence type="ECO:0000256" key="6">
    <source>
        <dbReference type="RuleBase" id="RU361200"/>
    </source>
</evidence>
<dbReference type="RefSeq" id="WP_200390245.1">
    <property type="nucleotide sequence ID" value="NZ_JAENIO010000003.1"/>
</dbReference>
<dbReference type="GO" id="GO:0006189">
    <property type="term" value="P:'de novo' IMP biosynthetic process"/>
    <property type="evidence" value="ECO:0007669"/>
    <property type="project" value="UniProtKB-UniRule"/>
</dbReference>
<dbReference type="HAMAP" id="MF_01928">
    <property type="entry name" value="PurK"/>
    <property type="match status" value="1"/>
</dbReference>